<sequence>MNSTFSKNGFEIIKADDLLALNELQKHVRDISYKLIGAESSENIIGDLNSLHKAFTSPEDANSFRLKLTSQLANQIDVGTKVFEIFRSKLEPLVGPDILVQKTPNLVFQPPEYPIPTELHRDAPANSPYEVIVWLPFVDCFNTKSMYVLDREHSQIAAEHIKQNPDDKNGFDEILLAHAALMEVPFGSALIFWSGLFHGSIVNKEGESRLSLNIRYKNLFSPAGIKDQLRYFNILQTSQLTDLGLEFQHREQF</sequence>
<gene>
    <name evidence="1" type="ORF">UFOPK1353_00250</name>
</gene>
<dbReference type="AlphaFoldDB" id="A0A6J6AXX7"/>
<dbReference type="Gene3D" id="2.60.120.620">
    <property type="entry name" value="q2cbj1_9rhob like domain"/>
    <property type="match status" value="1"/>
</dbReference>
<accession>A0A6J6AXX7</accession>
<dbReference type="NCBIfam" id="TIGR04324">
    <property type="entry name" value="SpoChoClust_2"/>
    <property type="match status" value="1"/>
</dbReference>
<reference evidence="1" key="1">
    <citation type="submission" date="2020-05" db="EMBL/GenBank/DDBJ databases">
        <authorList>
            <person name="Chiriac C."/>
            <person name="Salcher M."/>
            <person name="Ghai R."/>
            <person name="Kavagutti S V."/>
        </authorList>
    </citation>
    <scope>NUCLEOTIDE SEQUENCE</scope>
</reference>
<organism evidence="1">
    <name type="scientific">freshwater metagenome</name>
    <dbReference type="NCBI Taxonomy" id="449393"/>
    <lineage>
        <taxon>unclassified sequences</taxon>
        <taxon>metagenomes</taxon>
        <taxon>ecological metagenomes</taxon>
    </lineage>
</organism>
<proteinExistence type="predicted"/>
<evidence type="ECO:0000313" key="1">
    <source>
        <dbReference type="EMBL" id="CAB4530943.1"/>
    </source>
</evidence>
<name>A0A6J6AXX7_9ZZZZ</name>
<dbReference type="InterPro" id="IPR027611">
    <property type="entry name" value="SpoChClust_oxygenase"/>
</dbReference>
<dbReference type="EMBL" id="CAEZSE010000024">
    <property type="protein sequence ID" value="CAB4530943.1"/>
    <property type="molecule type" value="Genomic_DNA"/>
</dbReference>
<protein>
    <submittedName>
        <fullName evidence="1">Unannotated protein</fullName>
    </submittedName>
</protein>
<dbReference type="SUPFAM" id="SSF51197">
    <property type="entry name" value="Clavaminate synthase-like"/>
    <property type="match status" value="1"/>
</dbReference>